<evidence type="ECO:0000313" key="2">
    <source>
        <dbReference type="Proteomes" id="UP000241167"/>
    </source>
</evidence>
<gene>
    <name evidence="1" type="ORF">C7I55_24720</name>
</gene>
<name>A0A2P7QG27_9SPHN</name>
<dbReference type="AlphaFoldDB" id="A0A2P7QG27"/>
<dbReference type="Proteomes" id="UP000241167">
    <property type="component" value="Unassembled WGS sequence"/>
</dbReference>
<proteinExistence type="predicted"/>
<organism evidence="1 2">
    <name type="scientific">Allosphingosinicella deserti</name>
    <dbReference type="NCBI Taxonomy" id="2116704"/>
    <lineage>
        <taxon>Bacteria</taxon>
        <taxon>Pseudomonadati</taxon>
        <taxon>Pseudomonadota</taxon>
        <taxon>Alphaproteobacteria</taxon>
        <taxon>Sphingomonadales</taxon>
        <taxon>Sphingomonadaceae</taxon>
        <taxon>Allosphingosinicella</taxon>
    </lineage>
</organism>
<keyword evidence="2" id="KW-1185">Reference proteome</keyword>
<accession>A0A2P7QG27</accession>
<evidence type="ECO:0000313" key="1">
    <source>
        <dbReference type="EMBL" id="PSJ36913.1"/>
    </source>
</evidence>
<protein>
    <submittedName>
        <fullName evidence="1">Uncharacterized protein</fullName>
    </submittedName>
</protein>
<comment type="caution">
    <text evidence="1">The sequence shown here is derived from an EMBL/GenBank/DDBJ whole genome shotgun (WGS) entry which is preliminary data.</text>
</comment>
<dbReference type="EMBL" id="PXYI01000011">
    <property type="protein sequence ID" value="PSJ36913.1"/>
    <property type="molecule type" value="Genomic_DNA"/>
</dbReference>
<sequence length="172" mass="17973">MGAFGTLCGPIADLDATAKAGAAAGWERFTPEPASPIGQLVALGESEGAKLIDKAKGDAMLPVAALRRRVAGEDLVAILSGVRKDGTRVHGCRVYDVGESRAISDSDAKAWIGRAPSRRVDEAGVVLSSWEPGYRPDHDSFETYFISSGSPAAQMFKVTGISLKADFVGAAH</sequence>
<reference evidence="1 2" key="1">
    <citation type="submission" date="2018-03" db="EMBL/GenBank/DDBJ databases">
        <title>The draft genome of Sphingosinicella sp. GL-C-18.</title>
        <authorList>
            <person name="Liu L."/>
            <person name="Li L."/>
            <person name="Liang L."/>
            <person name="Zhang X."/>
            <person name="Wang T."/>
        </authorList>
    </citation>
    <scope>NUCLEOTIDE SEQUENCE [LARGE SCALE GENOMIC DNA]</scope>
    <source>
        <strain evidence="1 2">GL-C-18</strain>
    </source>
</reference>